<proteinExistence type="predicted"/>
<gene>
    <name evidence="2" type="ORF">SAMN05216269_103132</name>
</gene>
<dbReference type="RefSeq" id="WP_073206183.1">
    <property type="nucleotide sequence ID" value="NZ_FRCL01000003.1"/>
</dbReference>
<sequence length="148" mass="17177">MAQKIKPISIAIQALNIKKMFPGTKVMNHRDQLLTWTHTITPSPLGDHYDIKLVYQITDRPKIYVINPKPLVLATDEKKLPHCYDQKLQYLCLYYPDGKEWNKSMLLATTVIPWAYEWLYHYEIWLGTGQWTGGGVHPIKNKPKVSGK</sequence>
<organism evidence="2 3">
    <name type="scientific">Flavobacterium xinjiangense</name>
    <dbReference type="NCBI Taxonomy" id="178356"/>
    <lineage>
        <taxon>Bacteria</taxon>
        <taxon>Pseudomonadati</taxon>
        <taxon>Bacteroidota</taxon>
        <taxon>Flavobacteriia</taxon>
        <taxon>Flavobacteriales</taxon>
        <taxon>Flavobacteriaceae</taxon>
        <taxon>Flavobacterium</taxon>
    </lineage>
</organism>
<dbReference type="EMBL" id="FRCL01000003">
    <property type="protein sequence ID" value="SHM22427.1"/>
    <property type="molecule type" value="Genomic_DNA"/>
</dbReference>
<dbReference type="AlphaFoldDB" id="A0A1M7H331"/>
<reference evidence="3" key="1">
    <citation type="submission" date="2016-11" db="EMBL/GenBank/DDBJ databases">
        <authorList>
            <person name="Varghese N."/>
            <person name="Submissions S."/>
        </authorList>
    </citation>
    <scope>NUCLEOTIDE SEQUENCE [LARGE SCALE GENOMIC DNA]</scope>
    <source>
        <strain evidence="3">CGMCC 1.2749</strain>
    </source>
</reference>
<evidence type="ECO:0000313" key="3">
    <source>
        <dbReference type="Proteomes" id="UP000184092"/>
    </source>
</evidence>
<dbReference type="InterPro" id="IPR058588">
    <property type="entry name" value="E2-CBASS"/>
</dbReference>
<evidence type="ECO:0000259" key="1">
    <source>
        <dbReference type="Pfam" id="PF26395"/>
    </source>
</evidence>
<dbReference type="STRING" id="178356.SAMN05216269_103132"/>
<protein>
    <recommendedName>
        <fullName evidence="1">Type II CBASS E2 protein domain-containing protein</fullName>
    </recommendedName>
</protein>
<name>A0A1M7H331_9FLAO</name>
<evidence type="ECO:0000313" key="2">
    <source>
        <dbReference type="EMBL" id="SHM22427.1"/>
    </source>
</evidence>
<dbReference type="Pfam" id="PF26395">
    <property type="entry name" value="E2-CBASS"/>
    <property type="match status" value="1"/>
</dbReference>
<dbReference type="Proteomes" id="UP000184092">
    <property type="component" value="Unassembled WGS sequence"/>
</dbReference>
<keyword evidence="3" id="KW-1185">Reference proteome</keyword>
<accession>A0A1M7H331</accession>
<feature type="domain" description="Type II CBASS E2 protein" evidence="1">
    <location>
        <begin position="13"/>
        <end position="138"/>
    </location>
</feature>